<feature type="signal peptide" evidence="1">
    <location>
        <begin position="1"/>
        <end position="27"/>
    </location>
</feature>
<evidence type="ECO:0000256" key="1">
    <source>
        <dbReference type="SAM" id="SignalP"/>
    </source>
</evidence>
<dbReference type="AlphaFoldDB" id="A0AA89B902"/>
<sequence>MIKQSSWPPSPSLLCLFLFLLIAARNGGIFRSAEGGKIHITDDLADDEEDEAWKEWAKKSAKSTPEFDPPPTDFSAMDLPEIQAEMMKRQLGPAFGFVKLRLGARRTPVVVLGFDTVLTHCFSEFYEAFMRWYLRFTLVSEIAMKWTKISRTGSIGVKFMGVDVSTIMFSMEKDQDSIELQEFLLSQPEAYEVKIGDHLFRRPGDPPFEEVF</sequence>
<keyword evidence="3" id="KW-1185">Reference proteome</keyword>
<feature type="chain" id="PRO_5041636772" evidence="1">
    <location>
        <begin position="28"/>
        <end position="212"/>
    </location>
</feature>
<proteinExistence type="predicted"/>
<dbReference type="Gene3D" id="3.30.70.260">
    <property type="match status" value="1"/>
</dbReference>
<keyword evidence="1" id="KW-0732">Signal</keyword>
<evidence type="ECO:0000313" key="2">
    <source>
        <dbReference type="EMBL" id="KAK3028772.1"/>
    </source>
</evidence>
<reference evidence="2" key="1">
    <citation type="submission" date="2022-12" db="EMBL/GenBank/DDBJ databases">
        <title>Draft genome assemblies for two species of Escallonia (Escalloniales).</title>
        <authorList>
            <person name="Chanderbali A."/>
            <person name="Dervinis C."/>
            <person name="Anghel I."/>
            <person name="Soltis D."/>
            <person name="Soltis P."/>
            <person name="Zapata F."/>
        </authorList>
    </citation>
    <scope>NUCLEOTIDE SEQUENCE</scope>
    <source>
        <strain evidence="2">UCBG64.0493</strain>
        <tissue evidence="2">Leaf</tissue>
    </source>
</reference>
<dbReference type="PANTHER" id="PTHR36357:SF1">
    <property type="entry name" value="OS03G0148300 PROTEIN"/>
    <property type="match status" value="1"/>
</dbReference>
<name>A0AA89B902_9ASTE</name>
<evidence type="ECO:0000313" key="3">
    <source>
        <dbReference type="Proteomes" id="UP001188597"/>
    </source>
</evidence>
<dbReference type="Proteomes" id="UP001188597">
    <property type="component" value="Unassembled WGS sequence"/>
</dbReference>
<dbReference type="EMBL" id="JAVXUP010000404">
    <property type="protein sequence ID" value="KAK3028772.1"/>
    <property type="molecule type" value="Genomic_DNA"/>
</dbReference>
<comment type="caution">
    <text evidence="2">The sequence shown here is derived from an EMBL/GenBank/DDBJ whole genome shotgun (WGS) entry which is preliminary data.</text>
</comment>
<organism evidence="2 3">
    <name type="scientific">Escallonia herrerae</name>
    <dbReference type="NCBI Taxonomy" id="1293975"/>
    <lineage>
        <taxon>Eukaryota</taxon>
        <taxon>Viridiplantae</taxon>
        <taxon>Streptophyta</taxon>
        <taxon>Embryophyta</taxon>
        <taxon>Tracheophyta</taxon>
        <taxon>Spermatophyta</taxon>
        <taxon>Magnoliopsida</taxon>
        <taxon>eudicotyledons</taxon>
        <taxon>Gunneridae</taxon>
        <taxon>Pentapetalae</taxon>
        <taxon>asterids</taxon>
        <taxon>campanulids</taxon>
        <taxon>Escalloniales</taxon>
        <taxon>Escalloniaceae</taxon>
        <taxon>Escallonia</taxon>
    </lineage>
</organism>
<gene>
    <name evidence="2" type="ORF">RJ639_037993</name>
</gene>
<accession>A0AA89B902</accession>
<protein>
    <submittedName>
        <fullName evidence="2">Uncharacterized protein</fullName>
    </submittedName>
</protein>
<dbReference type="PANTHER" id="PTHR36357">
    <property type="entry name" value="OS03G0148300 PROTEIN"/>
    <property type="match status" value="1"/>
</dbReference>